<proteinExistence type="predicted"/>
<protein>
    <submittedName>
        <fullName evidence="2">Uncharacterized protein</fullName>
    </submittedName>
</protein>
<feature type="transmembrane region" description="Helical" evidence="1">
    <location>
        <begin position="47"/>
        <end position="67"/>
    </location>
</feature>
<gene>
    <name evidence="2" type="ORF">A3J65_02945</name>
</gene>
<comment type="caution">
    <text evidence="2">The sequence shown here is derived from an EMBL/GenBank/DDBJ whole genome shotgun (WGS) entry which is preliminary data.</text>
</comment>
<evidence type="ECO:0000256" key="1">
    <source>
        <dbReference type="SAM" id="Phobius"/>
    </source>
</evidence>
<organism evidence="2 3">
    <name type="scientific">Candidatus Buchananbacteria bacterium RIFCSPHIGHO2_02_FULL_45_11b</name>
    <dbReference type="NCBI Taxonomy" id="1797541"/>
    <lineage>
        <taxon>Bacteria</taxon>
        <taxon>Candidatus Buchananiibacteriota</taxon>
    </lineage>
</organism>
<keyword evidence="1" id="KW-0472">Membrane</keyword>
<keyword evidence="1" id="KW-0812">Transmembrane</keyword>
<evidence type="ECO:0000313" key="3">
    <source>
        <dbReference type="Proteomes" id="UP000178501"/>
    </source>
</evidence>
<name>A0A1G1YKP6_9BACT</name>
<evidence type="ECO:0000313" key="2">
    <source>
        <dbReference type="EMBL" id="OGY52250.1"/>
    </source>
</evidence>
<dbReference type="Proteomes" id="UP000178501">
    <property type="component" value="Unassembled WGS sequence"/>
</dbReference>
<dbReference type="EMBL" id="MHIK01000014">
    <property type="protein sequence ID" value="OGY52250.1"/>
    <property type="molecule type" value="Genomic_DNA"/>
</dbReference>
<dbReference type="AlphaFoldDB" id="A0A1G1YKP6"/>
<accession>A0A1G1YKP6</accession>
<sequence>MPFTSSQIYPNKSGLNAFIDCHVNGEAGGLSSPQRGEELFLVAFKKYFVLLFVLFVAFASSFATFALNTQHGFLDNLFLLCLNWCILEQRKSEEERYGNGIFTT</sequence>
<reference evidence="2 3" key="1">
    <citation type="journal article" date="2016" name="Nat. Commun.">
        <title>Thousands of microbial genomes shed light on interconnected biogeochemical processes in an aquifer system.</title>
        <authorList>
            <person name="Anantharaman K."/>
            <person name="Brown C.T."/>
            <person name="Hug L.A."/>
            <person name="Sharon I."/>
            <person name="Castelle C.J."/>
            <person name="Probst A.J."/>
            <person name="Thomas B.C."/>
            <person name="Singh A."/>
            <person name="Wilkins M.J."/>
            <person name="Karaoz U."/>
            <person name="Brodie E.L."/>
            <person name="Williams K.H."/>
            <person name="Hubbard S.S."/>
            <person name="Banfield J.F."/>
        </authorList>
    </citation>
    <scope>NUCLEOTIDE SEQUENCE [LARGE SCALE GENOMIC DNA]</scope>
</reference>
<keyword evidence="1" id="KW-1133">Transmembrane helix</keyword>